<feature type="region of interest" description="Disordered" evidence="1">
    <location>
        <begin position="419"/>
        <end position="515"/>
    </location>
</feature>
<accession>A2FDM2</accession>
<feature type="region of interest" description="Disordered" evidence="1">
    <location>
        <begin position="342"/>
        <end position="404"/>
    </location>
</feature>
<feature type="compositionally biased region" description="Basic residues" evidence="1">
    <location>
        <begin position="216"/>
        <end position="232"/>
    </location>
</feature>
<evidence type="ECO:0000313" key="2">
    <source>
        <dbReference type="EMBL" id="EAX97003.1"/>
    </source>
</evidence>
<feature type="compositionally biased region" description="Basic and acidic residues" evidence="1">
    <location>
        <begin position="491"/>
        <end position="503"/>
    </location>
</feature>
<dbReference type="AlphaFoldDB" id="A2FDM2"/>
<dbReference type="RefSeq" id="XP_001309933.1">
    <property type="nucleotide sequence ID" value="XM_001309932.1"/>
</dbReference>
<feature type="region of interest" description="Disordered" evidence="1">
    <location>
        <begin position="156"/>
        <end position="256"/>
    </location>
</feature>
<dbReference type="VEuPathDB" id="TrichDB:TVAGG3_0952630"/>
<dbReference type="EMBL" id="DS113734">
    <property type="protein sequence ID" value="EAX97003.1"/>
    <property type="molecule type" value="Genomic_DNA"/>
</dbReference>
<proteinExistence type="predicted"/>
<organism evidence="2 3">
    <name type="scientific">Trichomonas vaginalis (strain ATCC PRA-98 / G3)</name>
    <dbReference type="NCBI Taxonomy" id="412133"/>
    <lineage>
        <taxon>Eukaryota</taxon>
        <taxon>Metamonada</taxon>
        <taxon>Parabasalia</taxon>
        <taxon>Trichomonadida</taxon>
        <taxon>Trichomonadidae</taxon>
        <taxon>Trichomonas</taxon>
    </lineage>
</organism>
<name>A2FDM2_TRIV3</name>
<keyword evidence="3" id="KW-1185">Reference proteome</keyword>
<feature type="compositionally biased region" description="Polar residues" evidence="1">
    <location>
        <begin position="381"/>
        <end position="403"/>
    </location>
</feature>
<feature type="compositionally biased region" description="Basic residues" evidence="1">
    <location>
        <begin position="165"/>
        <end position="175"/>
    </location>
</feature>
<dbReference type="VEuPathDB" id="TrichDB:TVAG_440190"/>
<dbReference type="InParanoid" id="A2FDM2"/>
<feature type="compositionally biased region" description="Low complexity" evidence="1">
    <location>
        <begin position="433"/>
        <end position="443"/>
    </location>
</feature>
<dbReference type="KEGG" id="tva:4754780"/>
<evidence type="ECO:0000313" key="3">
    <source>
        <dbReference type="Proteomes" id="UP000001542"/>
    </source>
</evidence>
<sequence>MKAKRHGIIDDAESEQHIVRIYNKAVAQSLSHNLEKKIRPFIEPKKSLAQRIASEYVANFLAKHKMDVSFAMAQKETNEYIHEEHNPAWTARRLGLHETEQLFHSIVDGCGITVYHTTTLNEPEPKQKKYTVPDKDNFTTGDFLNSNENEFTGFLVTTDPEPPKKKEHKHHHRSRDIREESNTFTALNTVEEKYDRLGNPKNKLPKPNIDAEPSSRHSRSHTHTHSRTHTHTRQTDSHDSFFDEPQKPEDPKRKQVDELFIKAREENRARGAPTKSFAERLSALMISSKLRDREVNADKCDGYATLCSKDLSPESMTGTIDNPSLTAERLEGTSNALSKYMKSMKSGQSKPLPPDSDSRLPTGEPTADIFDTSTRDGEQGGSNKTSAISVPRPTQSRIMSSKAGSDAIAAFEKMMNSGQGRVPIAAPEDVDLSSSIQSIQEQSNETGSIQTNSEDSYEEDEEEEVVLEEEEVSESETVSKKQESKPAPPPADEKESSSTHLYEEVYEEEEVVEYD</sequence>
<evidence type="ECO:0000256" key="1">
    <source>
        <dbReference type="SAM" id="MobiDB-lite"/>
    </source>
</evidence>
<feature type="compositionally biased region" description="Acidic residues" evidence="1">
    <location>
        <begin position="455"/>
        <end position="474"/>
    </location>
</feature>
<protein>
    <submittedName>
        <fullName evidence="2">Uncharacterized protein</fullName>
    </submittedName>
</protein>
<reference evidence="2" key="1">
    <citation type="submission" date="2006-10" db="EMBL/GenBank/DDBJ databases">
        <authorList>
            <person name="Amadeo P."/>
            <person name="Zhao Q."/>
            <person name="Wortman J."/>
            <person name="Fraser-Liggett C."/>
            <person name="Carlton J."/>
        </authorList>
    </citation>
    <scope>NUCLEOTIDE SEQUENCE</scope>
    <source>
        <strain evidence="2">G3</strain>
    </source>
</reference>
<feature type="compositionally biased region" description="Acidic residues" evidence="1">
    <location>
        <begin position="504"/>
        <end position="515"/>
    </location>
</feature>
<gene>
    <name evidence="2" type="ORF">TVAG_440190</name>
</gene>
<dbReference type="Proteomes" id="UP000001542">
    <property type="component" value="Unassembled WGS sequence"/>
</dbReference>
<reference evidence="2" key="2">
    <citation type="journal article" date="2007" name="Science">
        <title>Draft genome sequence of the sexually transmitted pathogen Trichomonas vaginalis.</title>
        <authorList>
            <person name="Carlton J.M."/>
            <person name="Hirt R.P."/>
            <person name="Silva J.C."/>
            <person name="Delcher A.L."/>
            <person name="Schatz M."/>
            <person name="Zhao Q."/>
            <person name="Wortman J.R."/>
            <person name="Bidwell S.L."/>
            <person name="Alsmark U.C.M."/>
            <person name="Besteiro S."/>
            <person name="Sicheritz-Ponten T."/>
            <person name="Noel C.J."/>
            <person name="Dacks J.B."/>
            <person name="Foster P.G."/>
            <person name="Simillion C."/>
            <person name="Van de Peer Y."/>
            <person name="Miranda-Saavedra D."/>
            <person name="Barton G.J."/>
            <person name="Westrop G.D."/>
            <person name="Mueller S."/>
            <person name="Dessi D."/>
            <person name="Fiori P.L."/>
            <person name="Ren Q."/>
            <person name="Paulsen I."/>
            <person name="Zhang H."/>
            <person name="Bastida-Corcuera F.D."/>
            <person name="Simoes-Barbosa A."/>
            <person name="Brown M.T."/>
            <person name="Hayes R.D."/>
            <person name="Mukherjee M."/>
            <person name="Okumura C.Y."/>
            <person name="Schneider R."/>
            <person name="Smith A.J."/>
            <person name="Vanacova S."/>
            <person name="Villalvazo M."/>
            <person name="Haas B.J."/>
            <person name="Pertea M."/>
            <person name="Feldblyum T.V."/>
            <person name="Utterback T.R."/>
            <person name="Shu C.L."/>
            <person name="Osoegawa K."/>
            <person name="de Jong P.J."/>
            <person name="Hrdy I."/>
            <person name="Horvathova L."/>
            <person name="Zubacova Z."/>
            <person name="Dolezal P."/>
            <person name="Malik S.B."/>
            <person name="Logsdon J.M. Jr."/>
            <person name="Henze K."/>
            <person name="Gupta A."/>
            <person name="Wang C.C."/>
            <person name="Dunne R.L."/>
            <person name="Upcroft J.A."/>
            <person name="Upcroft P."/>
            <person name="White O."/>
            <person name="Salzberg S.L."/>
            <person name="Tang P."/>
            <person name="Chiu C.-H."/>
            <person name="Lee Y.-S."/>
            <person name="Embley T.M."/>
            <person name="Coombs G.H."/>
            <person name="Mottram J.C."/>
            <person name="Tachezy J."/>
            <person name="Fraser-Liggett C.M."/>
            <person name="Johnson P.J."/>
        </authorList>
    </citation>
    <scope>NUCLEOTIDE SEQUENCE [LARGE SCALE GENOMIC DNA]</scope>
    <source>
        <strain evidence="2">G3</strain>
    </source>
</reference>
<feature type="compositionally biased region" description="Basic and acidic residues" evidence="1">
    <location>
        <begin position="233"/>
        <end position="256"/>
    </location>
</feature>